<dbReference type="VEuPathDB" id="VectorBase:ACUA018363"/>
<dbReference type="PANTHER" id="PTHR45982">
    <property type="entry name" value="REGULATOR OF CHROMOSOME CONDENSATION"/>
    <property type="match status" value="1"/>
</dbReference>
<dbReference type="GO" id="GO:0005737">
    <property type="term" value="C:cytoplasm"/>
    <property type="evidence" value="ECO:0007669"/>
    <property type="project" value="TreeGrafter"/>
</dbReference>
<dbReference type="Pfam" id="PF25390">
    <property type="entry name" value="WD40_RLD"/>
    <property type="match status" value="1"/>
</dbReference>
<dbReference type="PROSITE" id="PS50012">
    <property type="entry name" value="RCC1_3"/>
    <property type="match status" value="6"/>
</dbReference>
<dbReference type="AlphaFoldDB" id="A0A182MHG1"/>
<organism evidence="6 7">
    <name type="scientific">Anopheles culicifacies</name>
    <dbReference type="NCBI Taxonomy" id="139723"/>
    <lineage>
        <taxon>Eukaryota</taxon>
        <taxon>Metazoa</taxon>
        <taxon>Ecdysozoa</taxon>
        <taxon>Arthropoda</taxon>
        <taxon>Hexapoda</taxon>
        <taxon>Insecta</taxon>
        <taxon>Pterygota</taxon>
        <taxon>Neoptera</taxon>
        <taxon>Endopterygota</taxon>
        <taxon>Diptera</taxon>
        <taxon>Nematocera</taxon>
        <taxon>Culicoidea</taxon>
        <taxon>Culicidae</taxon>
        <taxon>Anophelinae</taxon>
        <taxon>Anopheles</taxon>
        <taxon>culicifacies species complex</taxon>
    </lineage>
</organism>
<keyword evidence="2" id="KW-0677">Repeat</keyword>
<protein>
    <recommendedName>
        <fullName evidence="5">RCC1-like domain-containing protein</fullName>
    </recommendedName>
</protein>
<reference evidence="6" key="2">
    <citation type="submission" date="2020-05" db="UniProtKB">
        <authorList>
            <consortium name="EnsemblMetazoa"/>
        </authorList>
    </citation>
    <scope>IDENTIFICATION</scope>
    <source>
        <strain evidence="6">A-37</strain>
    </source>
</reference>
<feature type="repeat" description="RCC1" evidence="3">
    <location>
        <begin position="313"/>
        <end position="366"/>
    </location>
</feature>
<keyword evidence="1" id="KW-0344">Guanine-nucleotide releasing factor</keyword>
<reference evidence="7" key="1">
    <citation type="submission" date="2013-09" db="EMBL/GenBank/DDBJ databases">
        <title>The Genome Sequence of Anopheles culicifacies species A.</title>
        <authorList>
            <consortium name="The Broad Institute Genomics Platform"/>
            <person name="Neafsey D.E."/>
            <person name="Besansky N."/>
            <person name="Howell P."/>
            <person name="Walton C."/>
            <person name="Young S.K."/>
            <person name="Zeng Q."/>
            <person name="Gargeya S."/>
            <person name="Fitzgerald M."/>
            <person name="Haas B."/>
            <person name="Abouelleil A."/>
            <person name="Allen A.W."/>
            <person name="Alvarado L."/>
            <person name="Arachchi H.M."/>
            <person name="Berlin A.M."/>
            <person name="Chapman S.B."/>
            <person name="Gainer-Dewar J."/>
            <person name="Goldberg J."/>
            <person name="Griggs A."/>
            <person name="Gujja S."/>
            <person name="Hansen M."/>
            <person name="Howarth C."/>
            <person name="Imamovic A."/>
            <person name="Ireland A."/>
            <person name="Larimer J."/>
            <person name="McCowan C."/>
            <person name="Murphy C."/>
            <person name="Pearson M."/>
            <person name="Poon T.W."/>
            <person name="Priest M."/>
            <person name="Roberts A."/>
            <person name="Saif S."/>
            <person name="Shea T."/>
            <person name="Sisk P."/>
            <person name="Sykes S."/>
            <person name="Wortman J."/>
            <person name="Nusbaum C."/>
            <person name="Birren B."/>
        </authorList>
    </citation>
    <scope>NUCLEOTIDE SEQUENCE [LARGE SCALE GENOMIC DNA]</scope>
    <source>
        <strain evidence="7">A-37</strain>
    </source>
</reference>
<dbReference type="Gene3D" id="2.130.10.30">
    <property type="entry name" value="Regulator of chromosome condensation 1/beta-lactamase-inhibitor protein II"/>
    <property type="match status" value="1"/>
</dbReference>
<feature type="domain" description="RCC1-like" evidence="5">
    <location>
        <begin position="41"/>
        <end position="416"/>
    </location>
</feature>
<feature type="repeat" description="RCC1" evidence="3">
    <location>
        <begin position="90"/>
        <end position="141"/>
    </location>
</feature>
<dbReference type="Proteomes" id="UP000075883">
    <property type="component" value="Unassembled WGS sequence"/>
</dbReference>
<evidence type="ECO:0000256" key="3">
    <source>
        <dbReference type="PROSITE-ProRule" id="PRU00235"/>
    </source>
</evidence>
<dbReference type="EnsemblMetazoa" id="ACUA018363-RA">
    <property type="protein sequence ID" value="ACUA018363-PA"/>
    <property type="gene ID" value="ACUA018363"/>
</dbReference>
<accession>A0A182MHG1</accession>
<dbReference type="STRING" id="139723.A0A182MHG1"/>
<feature type="compositionally biased region" description="Basic and acidic residues" evidence="4">
    <location>
        <begin position="474"/>
        <end position="498"/>
    </location>
</feature>
<keyword evidence="7" id="KW-1185">Reference proteome</keyword>
<evidence type="ECO:0000256" key="4">
    <source>
        <dbReference type="SAM" id="MobiDB-lite"/>
    </source>
</evidence>
<evidence type="ECO:0000259" key="5">
    <source>
        <dbReference type="Pfam" id="PF25390"/>
    </source>
</evidence>
<evidence type="ECO:0000313" key="7">
    <source>
        <dbReference type="Proteomes" id="UP000075883"/>
    </source>
</evidence>
<evidence type="ECO:0000313" key="6">
    <source>
        <dbReference type="EnsemblMetazoa" id="ACUA018363-PA"/>
    </source>
</evidence>
<dbReference type="InterPro" id="IPR000408">
    <property type="entry name" value="Reg_chr_condens"/>
</dbReference>
<dbReference type="SUPFAM" id="SSF50985">
    <property type="entry name" value="RCC1/BLIP-II"/>
    <property type="match status" value="1"/>
</dbReference>
<dbReference type="PANTHER" id="PTHR45982:SF1">
    <property type="entry name" value="REGULATOR OF CHROMOSOME CONDENSATION"/>
    <property type="match status" value="1"/>
</dbReference>
<dbReference type="InterPro" id="IPR058923">
    <property type="entry name" value="RCC1-like_dom"/>
</dbReference>
<dbReference type="InterPro" id="IPR051553">
    <property type="entry name" value="Ran_GTPase-activating"/>
</dbReference>
<proteinExistence type="predicted"/>
<feature type="repeat" description="RCC1" evidence="3">
    <location>
        <begin position="367"/>
        <end position="420"/>
    </location>
</feature>
<evidence type="ECO:0000256" key="2">
    <source>
        <dbReference type="ARBA" id="ARBA00022737"/>
    </source>
</evidence>
<feature type="repeat" description="RCC1" evidence="3">
    <location>
        <begin position="259"/>
        <end position="312"/>
    </location>
</feature>
<feature type="region of interest" description="Disordered" evidence="4">
    <location>
        <begin position="421"/>
        <end position="518"/>
    </location>
</feature>
<dbReference type="PROSITE" id="PS00626">
    <property type="entry name" value="RCC1_2"/>
    <property type="match status" value="3"/>
</dbReference>
<dbReference type="PRINTS" id="PR00633">
    <property type="entry name" value="RCCNDNSATION"/>
</dbReference>
<dbReference type="EMBL" id="AXCM01006202">
    <property type="status" value="NOT_ANNOTATED_CDS"/>
    <property type="molecule type" value="Genomic_DNA"/>
</dbReference>
<sequence>MGRGRPRKETPAEGEGPASKIQRTKKLEIPLATLPKLSGNVLACGQGEMGQLGMGEDIMEKTRPAIVAGLTDVVQISAGGMHNLCLTRHGKVYSFGCNDEGALGRDTSEEGSEFEPKLIELPGLCVKISAGDSHSACLLNDGRAYAWGSFRDSHGNMGLTLEGNKRLPIEVLPGNRWVDIASGCDHLVLLSDQGHIYTVGCAEQGQLGRVSIRAASGESRRGKTQLLQPGIVTRRGKMIVADAIWATTYCTFFKDYHTGRIFAFGLNNYCQLGIPNPSENVVKPVFVPEPTSFDEVLQIAGGQHHTLVLKTDHKVYAIGRKEYGRLGLGESVTDDAKTLQPVAVLGDKKVVSVCCGESTSFAVTDKGELYAWGMGSSLQLGTGSETDESKPVLINSKQVAGKVILKASSGGQHSLFLVQEPPTVTEKASPKAAVATKKTKPEPSSTETANGEAKHSETSNGDDDAASASSTVPTDKEPATNGVDTKDVPSGDAGKEKPASAPAKTGAGTSGGRKRKIQ</sequence>
<feature type="region of interest" description="Disordered" evidence="4">
    <location>
        <begin position="1"/>
        <end position="24"/>
    </location>
</feature>
<evidence type="ECO:0000256" key="1">
    <source>
        <dbReference type="ARBA" id="ARBA00022658"/>
    </source>
</evidence>
<dbReference type="GO" id="GO:0005085">
    <property type="term" value="F:guanyl-nucleotide exchange factor activity"/>
    <property type="evidence" value="ECO:0007669"/>
    <property type="project" value="TreeGrafter"/>
</dbReference>
<feature type="repeat" description="RCC1" evidence="3">
    <location>
        <begin position="39"/>
        <end position="89"/>
    </location>
</feature>
<name>A0A182MHG1_9DIPT</name>
<feature type="repeat" description="RCC1" evidence="3">
    <location>
        <begin position="142"/>
        <end position="193"/>
    </location>
</feature>
<dbReference type="PROSITE" id="PS00625">
    <property type="entry name" value="RCC1_1"/>
    <property type="match status" value="1"/>
</dbReference>
<dbReference type="InterPro" id="IPR009091">
    <property type="entry name" value="RCC1/BLIP-II"/>
</dbReference>